<feature type="domain" description="NPC1 middle luminal" evidence="8">
    <location>
        <begin position="450"/>
        <end position="600"/>
    </location>
</feature>
<keyword evidence="3 6" id="KW-1133">Transmembrane helix</keyword>
<evidence type="ECO:0000256" key="3">
    <source>
        <dbReference type="ARBA" id="ARBA00022989"/>
    </source>
</evidence>
<accession>A0AAV8YYJ4</accession>
<dbReference type="GO" id="GO:0042632">
    <property type="term" value="P:cholesterol homeostasis"/>
    <property type="evidence" value="ECO:0007669"/>
    <property type="project" value="TreeGrafter"/>
</dbReference>
<dbReference type="Proteomes" id="UP001162162">
    <property type="component" value="Unassembled WGS sequence"/>
</dbReference>
<evidence type="ECO:0000259" key="7">
    <source>
        <dbReference type="Pfam" id="PF16414"/>
    </source>
</evidence>
<name>A0AAV8YYJ4_9CUCU</name>
<evidence type="ECO:0000313" key="9">
    <source>
        <dbReference type="EMBL" id="KAJ8956647.1"/>
    </source>
</evidence>
<evidence type="ECO:0000256" key="6">
    <source>
        <dbReference type="SAM" id="Phobius"/>
    </source>
</evidence>
<dbReference type="Pfam" id="PF22314">
    <property type="entry name" value="NPC1_MLD"/>
    <property type="match status" value="1"/>
</dbReference>
<evidence type="ECO:0000256" key="1">
    <source>
        <dbReference type="ARBA" id="ARBA00004141"/>
    </source>
</evidence>
<feature type="transmembrane region" description="Helical" evidence="6">
    <location>
        <begin position="409"/>
        <end position="426"/>
    </location>
</feature>
<comment type="caution">
    <text evidence="9">The sequence shown here is derived from an EMBL/GenBank/DDBJ whole genome shotgun (WGS) entry which is preliminary data.</text>
</comment>
<feature type="compositionally biased region" description="Polar residues" evidence="5">
    <location>
        <begin position="346"/>
        <end position="357"/>
    </location>
</feature>
<dbReference type="GO" id="GO:0030299">
    <property type="term" value="P:intestinal cholesterol absorption"/>
    <property type="evidence" value="ECO:0007669"/>
    <property type="project" value="TreeGrafter"/>
</dbReference>
<keyword evidence="2 6" id="KW-0812">Transmembrane</keyword>
<evidence type="ECO:0000259" key="8">
    <source>
        <dbReference type="Pfam" id="PF22314"/>
    </source>
</evidence>
<protein>
    <recommendedName>
        <fullName evidence="11">Niemann-Pick C1 N-terminal domain-containing protein</fullName>
    </recommendedName>
</protein>
<feature type="domain" description="Niemann-Pick C1 N-terminal" evidence="7">
    <location>
        <begin position="43"/>
        <end position="249"/>
    </location>
</feature>
<dbReference type="GO" id="GO:0005886">
    <property type="term" value="C:plasma membrane"/>
    <property type="evidence" value="ECO:0007669"/>
    <property type="project" value="TreeGrafter"/>
</dbReference>
<organism evidence="9 10">
    <name type="scientific">Aromia moschata</name>
    <dbReference type="NCBI Taxonomy" id="1265417"/>
    <lineage>
        <taxon>Eukaryota</taxon>
        <taxon>Metazoa</taxon>
        <taxon>Ecdysozoa</taxon>
        <taxon>Arthropoda</taxon>
        <taxon>Hexapoda</taxon>
        <taxon>Insecta</taxon>
        <taxon>Pterygota</taxon>
        <taxon>Neoptera</taxon>
        <taxon>Endopterygota</taxon>
        <taxon>Coleoptera</taxon>
        <taxon>Polyphaga</taxon>
        <taxon>Cucujiformia</taxon>
        <taxon>Chrysomeloidea</taxon>
        <taxon>Cerambycidae</taxon>
        <taxon>Cerambycinae</taxon>
        <taxon>Callichromatini</taxon>
        <taxon>Aromia</taxon>
    </lineage>
</organism>
<keyword evidence="10" id="KW-1185">Reference proteome</keyword>
<evidence type="ECO:0000313" key="10">
    <source>
        <dbReference type="Proteomes" id="UP001162162"/>
    </source>
</evidence>
<dbReference type="EMBL" id="JAPWTK010000028">
    <property type="protein sequence ID" value="KAJ8956647.1"/>
    <property type="molecule type" value="Genomic_DNA"/>
</dbReference>
<dbReference type="GO" id="GO:0015485">
    <property type="term" value="F:cholesterol binding"/>
    <property type="evidence" value="ECO:0007669"/>
    <property type="project" value="TreeGrafter"/>
</dbReference>
<evidence type="ECO:0000256" key="2">
    <source>
        <dbReference type="ARBA" id="ARBA00022692"/>
    </source>
</evidence>
<dbReference type="PANTHER" id="PTHR45727">
    <property type="entry name" value="NPC INTRACELLULAR CHOLESTEROL TRANSPORTER 1"/>
    <property type="match status" value="1"/>
</dbReference>
<sequence length="601" mass="66480">MYNEGRKSWGNHIIKGTQVFKSRPGALSATSNDSTSRSDPADGHCVWYGECNKMGNRAQNCYYNGTALPLNATGTALLEKWCPQMASLGAYCCDEQQLKTFDSNILMAANFLKRCPSCMQNLVTHLCAMACSPVQSKFLYVSKTAVNAKTNRTYVLEIDYHISEDYMWGTYNSCKQVSVPATGNLALDIMCGSWGAAKCSPLRWFHYMGDSSNPFVPFQINYIEETKPVVNGFTPFNETVTPCTKHLRAVAWTARLAALCPPPSPPPPKPFAVAGFDGYGFLMVVIFVVGSLMFLLAVCVCSSGKNLVGMVTGHKSEEMRAVVGRRLAANEHHSSQVALGDGEDSPLQSSKRSSITSEVDHEMDTHSVNKMPGEYDNPSSFIERLGANTDTYLQKMFERWGTFCAERPWLVLFFGLCLVVALGHGIKYLKVTTDPVELWASPTSRSRVEKEYYDSHFEPFYRNEQLIIRAVNLSYIAHNTSDGIITFGPAFNDTFLKAVLGLQEKIKAIGQNKSYSLDKICFAPLRSEGQTETSVEECVIQSIWGYYQDSIETFDSTGEDPNGYKTNYLDQFMTCSGNPFNPDCLANYGGIIDPAIALGAS</sequence>
<evidence type="ECO:0008006" key="11">
    <source>
        <dbReference type="Google" id="ProtNLM"/>
    </source>
</evidence>
<feature type="transmembrane region" description="Helical" evidence="6">
    <location>
        <begin position="279"/>
        <end position="300"/>
    </location>
</feature>
<keyword evidence="4 6" id="KW-0472">Membrane</keyword>
<comment type="subcellular location">
    <subcellularLocation>
        <location evidence="1">Membrane</location>
        <topology evidence="1">Multi-pass membrane protein</topology>
    </subcellularLocation>
</comment>
<dbReference type="InterPro" id="IPR032190">
    <property type="entry name" value="NPC1_N"/>
</dbReference>
<dbReference type="Pfam" id="PF16414">
    <property type="entry name" value="NPC1_N"/>
    <property type="match status" value="1"/>
</dbReference>
<dbReference type="AlphaFoldDB" id="A0AAV8YYJ4"/>
<dbReference type="PANTHER" id="PTHR45727:SF2">
    <property type="entry name" value="NPC INTRACELLULAR CHOLESTEROL TRANSPORTER 1"/>
    <property type="match status" value="1"/>
</dbReference>
<evidence type="ECO:0000256" key="4">
    <source>
        <dbReference type="ARBA" id="ARBA00023136"/>
    </source>
</evidence>
<dbReference type="GO" id="GO:0015918">
    <property type="term" value="P:sterol transport"/>
    <property type="evidence" value="ECO:0007669"/>
    <property type="project" value="TreeGrafter"/>
</dbReference>
<feature type="compositionally biased region" description="Basic and acidic residues" evidence="5">
    <location>
        <begin position="358"/>
        <end position="367"/>
    </location>
</feature>
<dbReference type="InterPro" id="IPR053956">
    <property type="entry name" value="NPC1_MLD"/>
</dbReference>
<proteinExistence type="predicted"/>
<feature type="region of interest" description="Disordered" evidence="5">
    <location>
        <begin position="333"/>
        <end position="370"/>
    </location>
</feature>
<evidence type="ECO:0000256" key="5">
    <source>
        <dbReference type="SAM" id="MobiDB-lite"/>
    </source>
</evidence>
<gene>
    <name evidence="9" type="ORF">NQ318_014001</name>
</gene>
<reference evidence="9" key="1">
    <citation type="journal article" date="2023" name="Insect Mol. Biol.">
        <title>Genome sequencing provides insights into the evolution of gene families encoding plant cell wall-degrading enzymes in longhorned beetles.</title>
        <authorList>
            <person name="Shin N.R."/>
            <person name="Okamura Y."/>
            <person name="Kirsch R."/>
            <person name="Pauchet Y."/>
        </authorList>
    </citation>
    <scope>NUCLEOTIDE SEQUENCE</scope>
    <source>
        <strain evidence="9">AMC_N1</strain>
    </source>
</reference>